<accession>V8NI69</accession>
<name>V8NI69_OPHHA</name>
<protein>
    <submittedName>
        <fullName evidence="1">Uncharacterized protein</fullName>
    </submittedName>
</protein>
<dbReference type="AlphaFoldDB" id="V8NI69"/>
<sequence>MTKETSQKDGVEHSQCENDAKVYHASFESPKFGACHLIKGRVEIKMQQNVCKFLFSSELCTGLKAGYDKIPLAQYTCSCDSGEIKSIQHGLFYCNFYKDLQKDIITPLILSVPKRTAHFYVQRIKLWSHLYAYREVINMINQEFVLTALHRNIEYFIYLLKLSYILDLCEAALICLDDILHATEISQGGQTTTAKHQTVVFRDTM</sequence>
<evidence type="ECO:0000313" key="1">
    <source>
        <dbReference type="EMBL" id="ETE61656.1"/>
    </source>
</evidence>
<comment type="caution">
    <text evidence="1">The sequence shown here is derived from an EMBL/GenBank/DDBJ whole genome shotgun (WGS) entry which is preliminary data.</text>
</comment>
<dbReference type="OrthoDB" id="10660550at2759"/>
<evidence type="ECO:0000313" key="2">
    <source>
        <dbReference type="Proteomes" id="UP000018936"/>
    </source>
</evidence>
<gene>
    <name evidence="1" type="ORF">L345_12591</name>
</gene>
<keyword evidence="2" id="KW-1185">Reference proteome</keyword>
<reference evidence="1 2" key="1">
    <citation type="journal article" date="2013" name="Proc. Natl. Acad. Sci. U.S.A.">
        <title>The king cobra genome reveals dynamic gene evolution and adaptation in the snake venom system.</title>
        <authorList>
            <person name="Vonk F.J."/>
            <person name="Casewell N.R."/>
            <person name="Henkel C.V."/>
            <person name="Heimberg A.M."/>
            <person name="Jansen H.J."/>
            <person name="McCleary R.J."/>
            <person name="Kerkkamp H.M."/>
            <person name="Vos R.A."/>
            <person name="Guerreiro I."/>
            <person name="Calvete J.J."/>
            <person name="Wuster W."/>
            <person name="Woods A.E."/>
            <person name="Logan J.M."/>
            <person name="Harrison R.A."/>
            <person name="Castoe T.A."/>
            <person name="de Koning A.P."/>
            <person name="Pollock D.D."/>
            <person name="Yandell M."/>
            <person name="Calderon D."/>
            <person name="Renjifo C."/>
            <person name="Currier R.B."/>
            <person name="Salgado D."/>
            <person name="Pla D."/>
            <person name="Sanz L."/>
            <person name="Hyder A.S."/>
            <person name="Ribeiro J.M."/>
            <person name="Arntzen J.W."/>
            <person name="van den Thillart G.E."/>
            <person name="Boetzer M."/>
            <person name="Pirovano W."/>
            <person name="Dirks R.P."/>
            <person name="Spaink H.P."/>
            <person name="Duboule D."/>
            <person name="McGlinn E."/>
            <person name="Kini R.M."/>
            <person name="Richardson M.K."/>
        </authorList>
    </citation>
    <scope>NUCLEOTIDE SEQUENCE</scope>
    <source>
        <tissue evidence="1">Blood</tissue>
    </source>
</reference>
<organism evidence="1 2">
    <name type="scientific">Ophiophagus hannah</name>
    <name type="common">King cobra</name>
    <name type="synonym">Naja hannah</name>
    <dbReference type="NCBI Taxonomy" id="8665"/>
    <lineage>
        <taxon>Eukaryota</taxon>
        <taxon>Metazoa</taxon>
        <taxon>Chordata</taxon>
        <taxon>Craniata</taxon>
        <taxon>Vertebrata</taxon>
        <taxon>Euteleostomi</taxon>
        <taxon>Lepidosauria</taxon>
        <taxon>Squamata</taxon>
        <taxon>Bifurcata</taxon>
        <taxon>Unidentata</taxon>
        <taxon>Episquamata</taxon>
        <taxon>Toxicofera</taxon>
        <taxon>Serpentes</taxon>
        <taxon>Colubroidea</taxon>
        <taxon>Elapidae</taxon>
        <taxon>Elapinae</taxon>
        <taxon>Ophiophagus</taxon>
    </lineage>
</organism>
<dbReference type="Proteomes" id="UP000018936">
    <property type="component" value="Unassembled WGS sequence"/>
</dbReference>
<proteinExistence type="predicted"/>
<feature type="non-terminal residue" evidence="1">
    <location>
        <position position="205"/>
    </location>
</feature>
<dbReference type="EMBL" id="AZIM01003741">
    <property type="protein sequence ID" value="ETE61656.1"/>
    <property type="molecule type" value="Genomic_DNA"/>
</dbReference>
<feature type="non-terminal residue" evidence="1">
    <location>
        <position position="1"/>
    </location>
</feature>